<organism evidence="3 4">
    <name type="scientific">Merluccius polli</name>
    <name type="common">Benguela hake</name>
    <name type="synonym">Merluccius cadenati</name>
    <dbReference type="NCBI Taxonomy" id="89951"/>
    <lineage>
        <taxon>Eukaryota</taxon>
        <taxon>Metazoa</taxon>
        <taxon>Chordata</taxon>
        <taxon>Craniata</taxon>
        <taxon>Vertebrata</taxon>
        <taxon>Euteleostomi</taxon>
        <taxon>Actinopterygii</taxon>
        <taxon>Neopterygii</taxon>
        <taxon>Teleostei</taxon>
        <taxon>Neoteleostei</taxon>
        <taxon>Acanthomorphata</taxon>
        <taxon>Zeiogadaria</taxon>
        <taxon>Gadariae</taxon>
        <taxon>Gadiformes</taxon>
        <taxon>Gadoidei</taxon>
        <taxon>Merlucciidae</taxon>
        <taxon>Merluccius</taxon>
    </lineage>
</organism>
<protein>
    <submittedName>
        <fullName evidence="3">Protein asteroid 1</fullName>
    </submittedName>
</protein>
<keyword evidence="4" id="KW-1185">Reference proteome</keyword>
<dbReference type="InterPro" id="IPR029060">
    <property type="entry name" value="PIN-like_dom_sf"/>
</dbReference>
<proteinExistence type="inferred from homology"/>
<dbReference type="PANTHER" id="PTHR15665:SF1">
    <property type="entry name" value="PROTEIN ASTEROID HOMOLOG 1"/>
    <property type="match status" value="1"/>
</dbReference>
<dbReference type="Proteomes" id="UP001174136">
    <property type="component" value="Unassembled WGS sequence"/>
</dbReference>
<dbReference type="InterPro" id="IPR026832">
    <property type="entry name" value="Asteroid"/>
</dbReference>
<evidence type="ECO:0000313" key="3">
    <source>
        <dbReference type="EMBL" id="KAK0153504.1"/>
    </source>
</evidence>
<sequence>MGVRGLNSLLPGNSQIYQDIPFKDSMLVVDGKNLAYHLYYHLYFKAELDQNHGGEYQAYQTQVKAFFTALADCGIRPYVVMDGGSGTSEIKLQTIMDRTKQKVKNAHDAALTGEKKGILPILTEVVFDQTLSDMNVPLAKCFGEADCELAALASEWRCPVLSKDSDFFIFNLPAGLLHLDHFRWDEVQMSGGSSYIPCKQYTTSRFCTFFNITPELLPVFASLAGNDYINLREVRWARFLPAGRQEETSRTAGLEGLLNWLTSFRTTEETLTAAMALPGMSQQALTEVRTAMLEYRLPSSSLRGFFSEGTAPSLPPEMTGIPDWFCMSLVRGDLGSNILDVLVHKRQILGTQVERSDLQSSNLISRPVRQVYYGLLLGQGGDGVKEVQRVGGELISIKVQPVVQGAAQTLRLDSLPQADPAVRLQVCLETLGVKEETLEGVPAHLRLPVAATCYWLRMASPEPDLMLLKALLMVMVQGELNRREGSDTGWQGYTNHTPQLVDSNVAHSFNQWQACLKNTSELNLLLCMPLPKPHLAWLYQGRLAHRRLKRLQEGKPEVNSPNLNTLYRSLLEAVRPYQRLHKRWRRSWAGLKAWIRRLDRPMGSVKTCYRTKDRRDRSRNGAAGEGGVVNNSQIYQDIPFKDTNLVVDGRNLAYHLYFTANLDQNHGGEYQAYQTQVQAFFTALADCGITPYVVMNGSLATSKRTTDRVQRAHDAALTGRSTGILPILSRLVFNQTLSDMNVALVNCIAEADCELAALASEWRCPVLSKDSDFFIFNLPAGILHLDHFRWDEVQMSGGSSYIPCKLYTTSRFCTFFNITPELLPVFASLAGNDYINLREVRWAQFLPAGRQEETSWTAGLEGLLIWLTSFKTTEETLTAAMALPGMSQQALTEVRTAMLEYRLPSSSLRGFFSEGTAPSLPPEMTGVPDWLQARMVRGDLGSNILDVLKHRNRSDGTQVQRSELQSSNLTSQPIRQVYYGLLLGQGGDGVMAVQRVGQDIIGIEVQPVVQGAAKTLRLDSLPQADPAVRLQVCLETLGVKEETLKGVPAPLRLPVAATCYWLRMASPEPDLMLLKALLMVMVQGELNRREGSDTGWQGYTNHTPQLVDSNVAHSFNQWQTCLKNASELNLLLCMPLPKPHFAWLYQGRLAHRRLKRLQEGKPEVNSPNLNTLYRSLLEAVRPYQRLHKRWRRSWAGLKAWIRAWIGLWGRLKRAAEPKTGGTGPETLKQEREGWL</sequence>
<reference evidence="3" key="1">
    <citation type="journal article" date="2023" name="Front. Mar. Sci.">
        <title>A new Merluccius polli reference genome to investigate the effects of global change in West African waters.</title>
        <authorList>
            <person name="Mateo J.L."/>
            <person name="Blanco-Fernandez C."/>
            <person name="Garcia-Vazquez E."/>
            <person name="Machado-Schiaffino G."/>
        </authorList>
    </citation>
    <scope>NUCLEOTIDE SEQUENCE</scope>
    <source>
        <strain evidence="3">C29</strain>
        <tissue evidence="3">Fin</tissue>
    </source>
</reference>
<comment type="caution">
    <text evidence="3">The sequence shown here is derived from an EMBL/GenBank/DDBJ whole genome shotgun (WGS) entry which is preliminary data.</text>
</comment>
<dbReference type="SUPFAM" id="SSF88723">
    <property type="entry name" value="PIN domain-like"/>
    <property type="match status" value="2"/>
</dbReference>
<dbReference type="AlphaFoldDB" id="A0AA47N881"/>
<evidence type="ECO:0000313" key="4">
    <source>
        <dbReference type="Proteomes" id="UP001174136"/>
    </source>
</evidence>
<name>A0AA47N881_MERPO</name>
<evidence type="ECO:0000256" key="2">
    <source>
        <dbReference type="SAM" id="MobiDB-lite"/>
    </source>
</evidence>
<dbReference type="PANTHER" id="PTHR15665">
    <property type="entry name" value="ASTEROID PROTEIN"/>
    <property type="match status" value="1"/>
</dbReference>
<comment type="similarity">
    <text evidence="1">Belongs to the asteroid family.</text>
</comment>
<dbReference type="EMBL" id="JAOPHQ010000740">
    <property type="protein sequence ID" value="KAK0153504.1"/>
    <property type="molecule type" value="Genomic_DNA"/>
</dbReference>
<accession>A0AA47N881</accession>
<feature type="region of interest" description="Disordered" evidence="2">
    <location>
        <begin position="1215"/>
        <end position="1235"/>
    </location>
</feature>
<gene>
    <name evidence="3" type="primary">aste1_1</name>
    <name evidence="3" type="ORF">N1851_004803</name>
</gene>
<dbReference type="Gene3D" id="3.40.50.1010">
    <property type="entry name" value="5'-nuclease"/>
    <property type="match status" value="2"/>
</dbReference>
<evidence type="ECO:0000256" key="1">
    <source>
        <dbReference type="ARBA" id="ARBA00007398"/>
    </source>
</evidence>